<dbReference type="Pfam" id="PF00872">
    <property type="entry name" value="Transposase_mut"/>
    <property type="match status" value="1"/>
</dbReference>
<evidence type="ECO:0000313" key="8">
    <source>
        <dbReference type="Proteomes" id="UP001055307"/>
    </source>
</evidence>
<keyword evidence="4 6" id="KW-0238">DNA-binding</keyword>
<dbReference type="PANTHER" id="PTHR33217">
    <property type="entry name" value="TRANSPOSASE FOR INSERTION SEQUENCE ELEMENT IS1081"/>
    <property type="match status" value="1"/>
</dbReference>
<dbReference type="Proteomes" id="UP001055307">
    <property type="component" value="Unassembled WGS sequence"/>
</dbReference>
<reference evidence="7" key="2">
    <citation type="submission" date="2021-08" db="EMBL/GenBank/DDBJ databases">
        <authorList>
            <person name="Tani A."/>
            <person name="Ola A."/>
            <person name="Ogura Y."/>
            <person name="Katsura K."/>
            <person name="Hayashi T."/>
        </authorList>
    </citation>
    <scope>NUCLEOTIDE SEQUENCE</scope>
    <source>
        <strain evidence="7">DSM 21893</strain>
    </source>
</reference>
<evidence type="ECO:0000256" key="2">
    <source>
        <dbReference type="ARBA" id="ARBA00010961"/>
    </source>
</evidence>
<dbReference type="GO" id="GO:0004803">
    <property type="term" value="F:transposase activity"/>
    <property type="evidence" value="ECO:0007669"/>
    <property type="project" value="UniProtKB-UniRule"/>
</dbReference>
<evidence type="ECO:0000256" key="6">
    <source>
        <dbReference type="RuleBase" id="RU365089"/>
    </source>
</evidence>
<keyword evidence="5 6" id="KW-0233">DNA recombination</keyword>
<evidence type="ECO:0000256" key="4">
    <source>
        <dbReference type="ARBA" id="ARBA00023125"/>
    </source>
</evidence>
<accession>A0AAV4ZDY1</accession>
<proteinExistence type="inferred from homology"/>
<keyword evidence="3 6" id="KW-0815">Transposition</keyword>
<comment type="similarity">
    <text evidence="2 6">Belongs to the transposase mutator family.</text>
</comment>
<keyword evidence="6" id="KW-0814">Transposable element</keyword>
<dbReference type="PANTHER" id="PTHR33217:SF7">
    <property type="entry name" value="TRANSPOSASE FOR INSERTION SEQUENCE ELEMENT IS1081"/>
    <property type="match status" value="1"/>
</dbReference>
<sequence>MTDEMMPLRGLMEESAKHPVQRNGYLDRDGQTRAGMVDLRISKLRKASYLPGFLEPQCMIEKALTVVIQETYIRGISTRSVDDLVLAIGHNDEWAVQRARYMALERIAPIGDDPFASRTTLAA</sequence>
<evidence type="ECO:0000256" key="3">
    <source>
        <dbReference type="ARBA" id="ARBA00022578"/>
    </source>
</evidence>
<gene>
    <name evidence="7" type="ORF">OICFNHDK_4567</name>
</gene>
<organism evidence="7 8">
    <name type="scientific">Methylobacterium bullatum</name>
    <dbReference type="NCBI Taxonomy" id="570505"/>
    <lineage>
        <taxon>Bacteria</taxon>
        <taxon>Pseudomonadati</taxon>
        <taxon>Pseudomonadota</taxon>
        <taxon>Alphaproteobacteria</taxon>
        <taxon>Hyphomicrobiales</taxon>
        <taxon>Methylobacteriaceae</taxon>
        <taxon>Methylobacterium</taxon>
    </lineage>
</organism>
<reference evidence="7" key="1">
    <citation type="journal article" date="2016" name="Front. Microbiol.">
        <title>Genome Sequence of the Piezophilic, Mesophilic Sulfate-Reducing Bacterium Desulfovibrio indicus J2T.</title>
        <authorList>
            <person name="Cao J."/>
            <person name="Maignien L."/>
            <person name="Shao Z."/>
            <person name="Alain K."/>
            <person name="Jebbar M."/>
        </authorList>
    </citation>
    <scope>NUCLEOTIDE SEQUENCE</scope>
    <source>
        <strain evidence="7">DSM 21893</strain>
    </source>
</reference>
<dbReference type="GO" id="GO:0006313">
    <property type="term" value="P:DNA transposition"/>
    <property type="evidence" value="ECO:0007669"/>
    <property type="project" value="UniProtKB-UniRule"/>
</dbReference>
<dbReference type="GO" id="GO:0003677">
    <property type="term" value="F:DNA binding"/>
    <property type="evidence" value="ECO:0007669"/>
    <property type="project" value="UniProtKB-UniRule"/>
</dbReference>
<comment type="caution">
    <text evidence="7">The sequence shown here is derived from an EMBL/GenBank/DDBJ whole genome shotgun (WGS) entry which is preliminary data.</text>
</comment>
<evidence type="ECO:0000256" key="5">
    <source>
        <dbReference type="ARBA" id="ARBA00023172"/>
    </source>
</evidence>
<protein>
    <recommendedName>
        <fullName evidence="6">Mutator family transposase</fullName>
    </recommendedName>
</protein>
<evidence type="ECO:0000313" key="7">
    <source>
        <dbReference type="EMBL" id="GJD42076.1"/>
    </source>
</evidence>
<dbReference type="AlphaFoldDB" id="A0AAV4ZDY1"/>
<dbReference type="InterPro" id="IPR001207">
    <property type="entry name" value="Transposase_mutator"/>
</dbReference>
<dbReference type="EMBL" id="BPQF01000040">
    <property type="protein sequence ID" value="GJD42076.1"/>
    <property type="molecule type" value="Genomic_DNA"/>
</dbReference>
<keyword evidence="8" id="KW-1185">Reference proteome</keyword>
<comment type="function">
    <text evidence="1 6">Required for the transposition of the insertion element.</text>
</comment>
<name>A0AAV4ZDY1_9HYPH</name>
<evidence type="ECO:0000256" key="1">
    <source>
        <dbReference type="ARBA" id="ARBA00002190"/>
    </source>
</evidence>